<proteinExistence type="inferred from homology"/>
<keyword evidence="4" id="KW-0238">DNA-binding</keyword>
<dbReference type="Pfam" id="PF04539">
    <property type="entry name" value="Sigma70_r3"/>
    <property type="match status" value="1"/>
</dbReference>
<evidence type="ECO:0000313" key="11">
    <source>
        <dbReference type="Proteomes" id="UP001232725"/>
    </source>
</evidence>
<evidence type="ECO:0000259" key="7">
    <source>
        <dbReference type="Pfam" id="PF04539"/>
    </source>
</evidence>
<keyword evidence="5" id="KW-0804">Transcription</keyword>
<dbReference type="EMBL" id="JAVALS010000002">
    <property type="protein sequence ID" value="MDP5226322.1"/>
    <property type="molecule type" value="Genomic_DNA"/>
</dbReference>
<feature type="compositionally biased region" description="Low complexity" evidence="6">
    <location>
        <begin position="263"/>
        <end position="275"/>
    </location>
</feature>
<feature type="domain" description="RNA polymerase sigma factor 70 region 4 type 2" evidence="9">
    <location>
        <begin position="164"/>
        <end position="213"/>
    </location>
</feature>
<sequence length="282" mass="29974">MNIEERNRLVVENLPLVGYLVSDLCARAAHLSREDLASAGSLGLVLAADAYDPTIGVPFGAFARRRITGALTDELRSLDWAGRGTRKRIKAVQAVNETLTNALGRKPSTDEIASALGLTREAVEEIIADEARMVSPLQESAVDSLVAETIAPEEATLAGEQTSYLRAAVESLPEHLRRVITAIYLEGLRVKDVADELGVTSSAVSQQRSEAIRLMRDGLAEHYADAPAAVPRSPSARRNAYLETFTEAVRGIRRVGAAPLAAPAASSPAVPHQAPGLEPVAG</sequence>
<dbReference type="InterPro" id="IPR014284">
    <property type="entry name" value="RNA_pol_sigma-70_dom"/>
</dbReference>
<evidence type="ECO:0000256" key="2">
    <source>
        <dbReference type="ARBA" id="ARBA00023015"/>
    </source>
</evidence>
<evidence type="ECO:0000256" key="4">
    <source>
        <dbReference type="ARBA" id="ARBA00023125"/>
    </source>
</evidence>
<dbReference type="CDD" id="cd06171">
    <property type="entry name" value="Sigma70_r4"/>
    <property type="match status" value="1"/>
</dbReference>
<dbReference type="PANTHER" id="PTHR30385">
    <property type="entry name" value="SIGMA FACTOR F FLAGELLAR"/>
    <property type="match status" value="1"/>
</dbReference>
<evidence type="ECO:0000259" key="9">
    <source>
        <dbReference type="Pfam" id="PF08281"/>
    </source>
</evidence>
<dbReference type="SUPFAM" id="SSF88659">
    <property type="entry name" value="Sigma3 and sigma4 domains of RNA polymerase sigma factors"/>
    <property type="match status" value="2"/>
</dbReference>
<name>A0ABT9IL60_9MICC</name>
<dbReference type="InterPro" id="IPR007627">
    <property type="entry name" value="RNA_pol_sigma70_r2"/>
</dbReference>
<evidence type="ECO:0000256" key="1">
    <source>
        <dbReference type="ARBA" id="ARBA00010641"/>
    </source>
</evidence>
<evidence type="ECO:0000313" key="10">
    <source>
        <dbReference type="EMBL" id="MDP5226322.1"/>
    </source>
</evidence>
<dbReference type="Gene3D" id="1.10.1740.10">
    <property type="match status" value="1"/>
</dbReference>
<dbReference type="Proteomes" id="UP001232725">
    <property type="component" value="Unassembled WGS sequence"/>
</dbReference>
<keyword evidence="3" id="KW-0731">Sigma factor</keyword>
<keyword evidence="11" id="KW-1185">Reference proteome</keyword>
<gene>
    <name evidence="10" type="ORF">Q9R02_04035</name>
</gene>
<feature type="domain" description="RNA polymerase sigma-70 region 2" evidence="8">
    <location>
        <begin position="9"/>
        <end position="80"/>
    </location>
</feature>
<dbReference type="Gene3D" id="1.20.140.160">
    <property type="match status" value="1"/>
</dbReference>
<feature type="region of interest" description="Disordered" evidence="6">
    <location>
        <begin position="263"/>
        <end position="282"/>
    </location>
</feature>
<dbReference type="NCBIfam" id="TIGR02937">
    <property type="entry name" value="sigma70-ECF"/>
    <property type="match status" value="1"/>
</dbReference>
<organism evidence="10 11">
    <name type="scientific">Arthrobacter horti</name>
    <dbReference type="NCBI Taxonomy" id="3068273"/>
    <lineage>
        <taxon>Bacteria</taxon>
        <taxon>Bacillati</taxon>
        <taxon>Actinomycetota</taxon>
        <taxon>Actinomycetes</taxon>
        <taxon>Micrococcales</taxon>
        <taxon>Micrococcaceae</taxon>
        <taxon>Arthrobacter</taxon>
    </lineage>
</organism>
<dbReference type="InterPro" id="IPR007624">
    <property type="entry name" value="RNA_pol_sigma70_r3"/>
</dbReference>
<protein>
    <submittedName>
        <fullName evidence="10">Sigma-70 family RNA polymerase sigma factor</fullName>
    </submittedName>
</protein>
<evidence type="ECO:0000256" key="6">
    <source>
        <dbReference type="SAM" id="MobiDB-lite"/>
    </source>
</evidence>
<dbReference type="InterPro" id="IPR013249">
    <property type="entry name" value="RNA_pol_sigma70_r4_t2"/>
</dbReference>
<evidence type="ECO:0000256" key="5">
    <source>
        <dbReference type="ARBA" id="ARBA00023163"/>
    </source>
</evidence>
<dbReference type="Pfam" id="PF08281">
    <property type="entry name" value="Sigma70_r4_2"/>
    <property type="match status" value="1"/>
</dbReference>
<dbReference type="InterPro" id="IPR013325">
    <property type="entry name" value="RNA_pol_sigma_r2"/>
</dbReference>
<dbReference type="InterPro" id="IPR013324">
    <property type="entry name" value="RNA_pol_sigma_r3/r4-like"/>
</dbReference>
<keyword evidence="2" id="KW-0805">Transcription regulation</keyword>
<evidence type="ECO:0000256" key="3">
    <source>
        <dbReference type="ARBA" id="ARBA00023082"/>
    </source>
</evidence>
<comment type="similarity">
    <text evidence="1">Belongs to the sigma-70 factor family. ECF subfamily.</text>
</comment>
<feature type="domain" description="RNA polymerase sigma-70 region 3" evidence="7">
    <location>
        <begin position="88"/>
        <end position="135"/>
    </location>
</feature>
<dbReference type="SUPFAM" id="SSF88946">
    <property type="entry name" value="Sigma2 domain of RNA polymerase sigma factors"/>
    <property type="match status" value="1"/>
</dbReference>
<accession>A0ABT9IL60</accession>
<dbReference type="Pfam" id="PF04542">
    <property type="entry name" value="Sigma70_r2"/>
    <property type="match status" value="1"/>
</dbReference>
<comment type="caution">
    <text evidence="10">The sequence shown here is derived from an EMBL/GenBank/DDBJ whole genome shotgun (WGS) entry which is preliminary data.</text>
</comment>
<reference evidence="10 11" key="1">
    <citation type="submission" date="2023-08" db="EMBL/GenBank/DDBJ databases">
        <title>Arthrobacter horti sp. nov., isolated from forest soil.</title>
        <authorList>
            <person name="Park M."/>
        </authorList>
    </citation>
    <scope>NUCLEOTIDE SEQUENCE [LARGE SCALE GENOMIC DNA]</scope>
    <source>
        <strain evidence="10 11">YJM1</strain>
    </source>
</reference>
<evidence type="ECO:0000259" key="8">
    <source>
        <dbReference type="Pfam" id="PF04542"/>
    </source>
</evidence>